<keyword evidence="5" id="KW-1185">Reference proteome</keyword>
<dbReference type="EMBL" id="SMYL01000008">
    <property type="protein sequence ID" value="TDK63734.1"/>
    <property type="molecule type" value="Genomic_DNA"/>
</dbReference>
<dbReference type="Pfam" id="PF02113">
    <property type="entry name" value="Peptidase_S13"/>
    <property type="match status" value="1"/>
</dbReference>
<evidence type="ECO:0000256" key="2">
    <source>
        <dbReference type="ARBA" id="ARBA00022801"/>
    </source>
</evidence>
<dbReference type="InterPro" id="IPR000667">
    <property type="entry name" value="Peptidase_S13"/>
</dbReference>
<dbReference type="PANTHER" id="PTHR30023:SF0">
    <property type="entry name" value="PENICILLIN-SENSITIVE CARBOXYPEPTIDASE A"/>
    <property type="match status" value="1"/>
</dbReference>
<organism evidence="4 5">
    <name type="scientific">Sapientia aquatica</name>
    <dbReference type="NCBI Taxonomy" id="1549640"/>
    <lineage>
        <taxon>Bacteria</taxon>
        <taxon>Pseudomonadati</taxon>
        <taxon>Pseudomonadota</taxon>
        <taxon>Betaproteobacteria</taxon>
        <taxon>Burkholderiales</taxon>
        <taxon>Oxalobacteraceae</taxon>
        <taxon>Sapientia</taxon>
    </lineage>
</organism>
<evidence type="ECO:0000256" key="3">
    <source>
        <dbReference type="SAM" id="SignalP"/>
    </source>
</evidence>
<protein>
    <submittedName>
        <fullName evidence="4">D-alanyl-D-alanine carboxypeptidase/D-alanyl-D-alanine-endopeptidase</fullName>
        <ecNumber evidence="4">3.4.16.4</ecNumber>
    </submittedName>
</protein>
<keyword evidence="4" id="KW-0121">Carboxypeptidase</keyword>
<dbReference type="AlphaFoldDB" id="A0A4R5VWK3"/>
<feature type="chain" id="PRO_5020299975" evidence="3">
    <location>
        <begin position="30"/>
        <end position="501"/>
    </location>
</feature>
<reference evidence="4 5" key="1">
    <citation type="submission" date="2019-03" db="EMBL/GenBank/DDBJ databases">
        <title>Sapientia aquatica gen. nov., sp. nov., isolated from a crater lake.</title>
        <authorList>
            <person name="Felfoldi T."/>
            <person name="Szabo A."/>
            <person name="Toth E."/>
            <person name="Schumann P."/>
            <person name="Keki Z."/>
            <person name="Marialigeti K."/>
            <person name="Mathe I."/>
        </authorList>
    </citation>
    <scope>NUCLEOTIDE SEQUENCE [LARGE SCALE GENOMIC DNA]</scope>
    <source>
        <strain evidence="4 5">SA-152</strain>
    </source>
</reference>
<feature type="signal peptide" evidence="3">
    <location>
        <begin position="1"/>
        <end position="29"/>
    </location>
</feature>
<evidence type="ECO:0000313" key="5">
    <source>
        <dbReference type="Proteomes" id="UP000294829"/>
    </source>
</evidence>
<dbReference type="GO" id="GO:0009002">
    <property type="term" value="F:serine-type D-Ala-D-Ala carboxypeptidase activity"/>
    <property type="evidence" value="ECO:0007669"/>
    <property type="project" value="UniProtKB-EC"/>
</dbReference>
<dbReference type="OrthoDB" id="9802627at2"/>
<name>A0A4R5VWK3_9BURK</name>
<dbReference type="SUPFAM" id="SSF56601">
    <property type="entry name" value="beta-lactamase/transpeptidase-like"/>
    <property type="match status" value="1"/>
</dbReference>
<evidence type="ECO:0000313" key="4">
    <source>
        <dbReference type="EMBL" id="TDK63734.1"/>
    </source>
</evidence>
<evidence type="ECO:0000256" key="1">
    <source>
        <dbReference type="ARBA" id="ARBA00006096"/>
    </source>
</evidence>
<dbReference type="GO" id="GO:0000270">
    <property type="term" value="P:peptidoglycan metabolic process"/>
    <property type="evidence" value="ECO:0007669"/>
    <property type="project" value="TreeGrafter"/>
</dbReference>
<dbReference type="PANTHER" id="PTHR30023">
    <property type="entry name" value="D-ALANYL-D-ALANINE CARBOXYPEPTIDASE"/>
    <property type="match status" value="1"/>
</dbReference>
<dbReference type="EC" id="3.4.16.4" evidence="4"/>
<keyword evidence="2 4" id="KW-0378">Hydrolase</keyword>
<dbReference type="Gene3D" id="3.40.710.10">
    <property type="entry name" value="DD-peptidase/beta-lactamase superfamily"/>
    <property type="match status" value="2"/>
</dbReference>
<dbReference type="GO" id="GO:0006508">
    <property type="term" value="P:proteolysis"/>
    <property type="evidence" value="ECO:0007669"/>
    <property type="project" value="InterPro"/>
</dbReference>
<comment type="caution">
    <text evidence="4">The sequence shown here is derived from an EMBL/GenBank/DDBJ whole genome shotgun (WGS) entry which is preliminary data.</text>
</comment>
<dbReference type="Proteomes" id="UP000294829">
    <property type="component" value="Unassembled WGS sequence"/>
</dbReference>
<gene>
    <name evidence="4" type="primary">dacB</name>
    <name evidence="4" type="ORF">E2I14_14275</name>
</gene>
<proteinExistence type="inferred from homology"/>
<keyword evidence="3" id="KW-0732">Signal</keyword>
<dbReference type="NCBIfam" id="TIGR00666">
    <property type="entry name" value="PBP4"/>
    <property type="match status" value="1"/>
</dbReference>
<accession>A0A4R5VWK3</accession>
<dbReference type="InterPro" id="IPR012338">
    <property type="entry name" value="Beta-lactam/transpept-like"/>
</dbReference>
<comment type="similarity">
    <text evidence="1">Belongs to the peptidase S13 family.</text>
</comment>
<dbReference type="Gene3D" id="3.50.80.20">
    <property type="entry name" value="D-Ala-D-Ala carboxypeptidase C, peptidase S13"/>
    <property type="match status" value="1"/>
</dbReference>
<dbReference type="PROSITE" id="PS51257">
    <property type="entry name" value="PROKAR_LIPOPROTEIN"/>
    <property type="match status" value="1"/>
</dbReference>
<dbReference type="PRINTS" id="PR00922">
    <property type="entry name" value="DADACBPTASE3"/>
</dbReference>
<sequence>MVFPLKKAMSSTCWTAINCVLLAASCALASSCIADNQLPPELQASLRAQGIKQQEIGVVVMAERDGHLRLSHLARRAMSPASTLKTLTTIAALDTLGPAFHWKTAFLTEQSPADGVLNGALYLRGGAEPNLNWEKLGVMLREIYAQGIHHINGDLIIDRRFFNPTRIDLNVAPFDSTPTQYYNVIPDAMLVSANLIDLQLSSDRDKVAVQFLPPLDGVQIQSQLQLVDENCAEWDEEWPVPTVVMEAGNPTVILNGTFPRGCRNQTSTNILDRNLYIERLIRRLWREMGGQWNGVVRDGATPAQAQIVSEHVSESLAEIVRIINKRSDNTMARDLYLTLGAQAKTKDSELTLNLAQQSVRQWLHQQHIDDTGLVLENGSGLSRIERISPLQLAQVLRAAAGSNWSAEFKSSLPIFGVDGTMAKSHSNIELGAARIKGGTLNNTSAIAGYVRDKDGENWIVVGIINRPDAAAGRLVLHDLIEWVATSSEQTSNTAKTKPVIH</sequence>
<keyword evidence="4" id="KW-0645">Protease</keyword>